<sequence length="436" mass="48211">MPRENGRISPIKWFPAKAGFAAQNEANGFQTQFADHSASDILVKVILDANHEIAWKMDKVQKVDVVKTDTSVTYPNLLPSTDLEYLPYSDGLKENIILKDKAAPNSFKFILETKGLKPQALEDGSIALQDETTGETQLTLPPAYMIDQKQQISNAAKVTLTPSEKPNQYVLDIVADLTWLNDPERSFPIIVDPIISNENITADVGANGIDTYIASNSSYKYYNSPYMTTGWDTQLGATRSLIKFPLPGLPTGAIVTDSIFSLYKYTTTSEAQDLAAFRIKTAWNPLEITWSNKPDVDQDNEETRASLITVPGSHIGWVNFNVWSIVKGWYNGGLSNNGFMVAHNQEGNPLFFYRTSNYGTNQPFLSITYITDQTGLNPYWSYANTPVGSANTDNGNFISSVVDFSLPGRGIPNSVTRTYNSRGALEGIFGKKCFPT</sequence>
<accession>A0A1G8AUW5</accession>
<dbReference type="EMBL" id="FNCP01000011">
    <property type="protein sequence ID" value="SDH24654.1"/>
    <property type="molecule type" value="Genomic_DNA"/>
</dbReference>
<evidence type="ECO:0000259" key="5">
    <source>
        <dbReference type="Pfam" id="PF24517"/>
    </source>
</evidence>
<dbReference type="STRING" id="1121419.SAMN05443529_111125"/>
<evidence type="ECO:0000256" key="1">
    <source>
        <dbReference type="ARBA" id="ARBA00004613"/>
    </source>
</evidence>
<dbReference type="Proteomes" id="UP000198656">
    <property type="component" value="Unassembled WGS sequence"/>
</dbReference>
<dbReference type="Pfam" id="PF24517">
    <property type="entry name" value="CBM96"/>
    <property type="match status" value="1"/>
</dbReference>
<evidence type="ECO:0000256" key="3">
    <source>
        <dbReference type="ARBA" id="ARBA00022729"/>
    </source>
</evidence>
<evidence type="ECO:0000259" key="4">
    <source>
        <dbReference type="Pfam" id="PF20148"/>
    </source>
</evidence>
<evidence type="ECO:0000313" key="6">
    <source>
        <dbReference type="EMBL" id="SDH24654.1"/>
    </source>
</evidence>
<dbReference type="RefSeq" id="WP_092333304.1">
    <property type="nucleotide sequence ID" value="NZ_FNCP01000011.1"/>
</dbReference>
<gene>
    <name evidence="6" type="ORF">SAMN05443529_111125</name>
</gene>
<dbReference type="NCBIfam" id="NF033679">
    <property type="entry name" value="DNRLRE_dom"/>
    <property type="match status" value="1"/>
</dbReference>
<name>A0A1G8AUW5_9FIRM</name>
<proteinExistence type="predicted"/>
<reference evidence="7" key="1">
    <citation type="submission" date="2016-10" db="EMBL/GenBank/DDBJ databases">
        <authorList>
            <person name="Varghese N."/>
            <person name="Submissions S."/>
        </authorList>
    </citation>
    <scope>NUCLEOTIDE SEQUENCE [LARGE SCALE GENOMIC DNA]</scope>
    <source>
        <strain evidence="7">DSM 8344</strain>
    </source>
</reference>
<feature type="domain" description="Carbohydrate-binding module family 96" evidence="5">
    <location>
        <begin position="209"/>
        <end position="368"/>
    </location>
</feature>
<keyword evidence="7" id="KW-1185">Reference proteome</keyword>
<protein>
    <recommendedName>
        <fullName evidence="8">TGF-beta propeptide</fullName>
    </recommendedName>
</protein>
<evidence type="ECO:0008006" key="8">
    <source>
        <dbReference type="Google" id="ProtNLM"/>
    </source>
</evidence>
<evidence type="ECO:0000313" key="7">
    <source>
        <dbReference type="Proteomes" id="UP000198656"/>
    </source>
</evidence>
<dbReference type="AlphaFoldDB" id="A0A1G8AUW5"/>
<keyword evidence="2" id="KW-0964">Secreted</keyword>
<comment type="subcellular location">
    <subcellularLocation>
        <location evidence="1">Secreted</location>
    </subcellularLocation>
</comment>
<evidence type="ECO:0000256" key="2">
    <source>
        <dbReference type="ARBA" id="ARBA00022525"/>
    </source>
</evidence>
<dbReference type="InterPro" id="IPR055372">
    <property type="entry name" value="CBM96"/>
</dbReference>
<dbReference type="InterPro" id="IPR045351">
    <property type="entry name" value="DUF6531"/>
</dbReference>
<dbReference type="GO" id="GO:0005576">
    <property type="term" value="C:extracellular region"/>
    <property type="evidence" value="ECO:0007669"/>
    <property type="project" value="UniProtKB-SubCell"/>
</dbReference>
<feature type="domain" description="DUF6531" evidence="4">
    <location>
        <begin position="391"/>
        <end position="432"/>
    </location>
</feature>
<dbReference type="Pfam" id="PF20148">
    <property type="entry name" value="DUF6531"/>
    <property type="match status" value="1"/>
</dbReference>
<keyword evidence="3" id="KW-0732">Signal</keyword>
<organism evidence="6 7">
    <name type="scientific">Desulfosporosinus hippei DSM 8344</name>
    <dbReference type="NCBI Taxonomy" id="1121419"/>
    <lineage>
        <taxon>Bacteria</taxon>
        <taxon>Bacillati</taxon>
        <taxon>Bacillota</taxon>
        <taxon>Clostridia</taxon>
        <taxon>Eubacteriales</taxon>
        <taxon>Desulfitobacteriaceae</taxon>
        <taxon>Desulfosporosinus</taxon>
    </lineage>
</organism>